<dbReference type="Gene3D" id="1.20.1260.10">
    <property type="match status" value="1"/>
</dbReference>
<proteinExistence type="inferred from homology"/>
<evidence type="ECO:0000313" key="4">
    <source>
        <dbReference type="EMBL" id="MBD8062938.1"/>
    </source>
</evidence>
<dbReference type="InterPro" id="IPR002177">
    <property type="entry name" value="DPS_DNA-bd"/>
</dbReference>
<sequence length="152" mass="16570">MAAKPTEKVLTSLQETLVDLIDLSLQAKQAHWNIYGSHFRSVHLQLDEVTAEVRLASDDVAERLVAIGGEPDGRASTVASSTQVESLSGGRLPDDKVIRQFEERLQSVADRIKSKLDDVEESDPLSHDLLVTVASGLEKQAWMFRAASGDAS</sequence>
<dbReference type="PANTHER" id="PTHR42932:SF2">
    <property type="entry name" value="DNA PROTECTION DURING STARVATION PROTEIN 1"/>
    <property type="match status" value="1"/>
</dbReference>
<reference evidence="4 5" key="1">
    <citation type="submission" date="2020-08" db="EMBL/GenBank/DDBJ databases">
        <title>A Genomic Blueprint of the Chicken Gut Microbiome.</title>
        <authorList>
            <person name="Gilroy R."/>
            <person name="Ravi A."/>
            <person name="Getino M."/>
            <person name="Pursley I."/>
            <person name="Horton D.L."/>
            <person name="Alikhan N.-F."/>
            <person name="Baker D."/>
            <person name="Gharbi K."/>
            <person name="Hall N."/>
            <person name="Watson M."/>
            <person name="Adriaenssens E.M."/>
            <person name="Foster-Nyarko E."/>
            <person name="Jarju S."/>
            <person name="Secka A."/>
            <person name="Antonio M."/>
            <person name="Oren A."/>
            <person name="Chaudhuri R."/>
            <person name="La Ragione R.M."/>
            <person name="Hildebrand F."/>
            <person name="Pallen M.J."/>
        </authorList>
    </citation>
    <scope>NUCLEOTIDE SEQUENCE [LARGE SCALE GENOMIC DNA]</scope>
    <source>
        <strain evidence="4 5">Sa1BUA1</strain>
    </source>
</reference>
<dbReference type="SUPFAM" id="SSF47240">
    <property type="entry name" value="Ferritin-like"/>
    <property type="match status" value="1"/>
</dbReference>
<evidence type="ECO:0000256" key="1">
    <source>
        <dbReference type="ARBA" id="ARBA00009497"/>
    </source>
</evidence>
<comment type="similarity">
    <text evidence="1 2">Belongs to the Dps family.</text>
</comment>
<dbReference type="PANTHER" id="PTHR42932">
    <property type="entry name" value="GENERAL STRESS PROTEIN 20U"/>
    <property type="match status" value="1"/>
</dbReference>
<feature type="domain" description="Ferritin/DPS" evidence="3">
    <location>
        <begin position="12"/>
        <end position="146"/>
    </location>
</feature>
<dbReference type="PIRSF" id="PIRSF005900">
    <property type="entry name" value="Dps"/>
    <property type="match status" value="1"/>
</dbReference>
<dbReference type="InterPro" id="IPR023188">
    <property type="entry name" value="DPS_DNA-bd_CS"/>
</dbReference>
<dbReference type="CDD" id="cd01043">
    <property type="entry name" value="DPS"/>
    <property type="match status" value="1"/>
</dbReference>
<dbReference type="RefSeq" id="WP_251840039.1">
    <property type="nucleotide sequence ID" value="NZ_JACSPO010000006.1"/>
</dbReference>
<keyword evidence="5" id="KW-1185">Reference proteome</keyword>
<accession>A0ABR8Z4K1</accession>
<dbReference type="PRINTS" id="PR01346">
    <property type="entry name" value="HELNAPAPROT"/>
</dbReference>
<gene>
    <name evidence="4" type="ORF">H9624_11470</name>
</gene>
<evidence type="ECO:0000313" key="5">
    <source>
        <dbReference type="Proteomes" id="UP000661894"/>
    </source>
</evidence>
<dbReference type="Proteomes" id="UP000661894">
    <property type="component" value="Unassembled WGS sequence"/>
</dbReference>
<dbReference type="InterPro" id="IPR012347">
    <property type="entry name" value="Ferritin-like"/>
</dbReference>
<protein>
    <submittedName>
        <fullName evidence="4">DNA starvation/stationary phase protection protein</fullName>
    </submittedName>
</protein>
<evidence type="ECO:0000256" key="2">
    <source>
        <dbReference type="RuleBase" id="RU003875"/>
    </source>
</evidence>
<evidence type="ECO:0000259" key="3">
    <source>
        <dbReference type="Pfam" id="PF00210"/>
    </source>
</evidence>
<name>A0ABR8Z4K1_9MICO</name>
<dbReference type="InterPro" id="IPR009078">
    <property type="entry name" value="Ferritin-like_SF"/>
</dbReference>
<dbReference type="InterPro" id="IPR008331">
    <property type="entry name" value="Ferritin_DPS_dom"/>
</dbReference>
<dbReference type="EMBL" id="JACSPO010000006">
    <property type="protein sequence ID" value="MBD8062938.1"/>
    <property type="molecule type" value="Genomic_DNA"/>
</dbReference>
<dbReference type="Pfam" id="PF00210">
    <property type="entry name" value="Ferritin"/>
    <property type="match status" value="1"/>
</dbReference>
<dbReference type="PROSITE" id="PS00818">
    <property type="entry name" value="DPS_1"/>
    <property type="match status" value="1"/>
</dbReference>
<organism evidence="4 5">
    <name type="scientific">Oceanitalea stevensii</name>
    <dbReference type="NCBI Taxonomy" id="2763072"/>
    <lineage>
        <taxon>Bacteria</taxon>
        <taxon>Bacillati</taxon>
        <taxon>Actinomycetota</taxon>
        <taxon>Actinomycetes</taxon>
        <taxon>Micrococcales</taxon>
        <taxon>Bogoriellaceae</taxon>
        <taxon>Georgenia</taxon>
    </lineage>
</organism>
<comment type="caution">
    <text evidence="4">The sequence shown here is derived from an EMBL/GenBank/DDBJ whole genome shotgun (WGS) entry which is preliminary data.</text>
</comment>